<dbReference type="AlphaFoldDB" id="A0A914HU09"/>
<name>A0A914HU09_GLORO</name>
<keyword evidence="2" id="KW-1185">Reference proteome</keyword>
<organism evidence="2 3">
    <name type="scientific">Globodera rostochiensis</name>
    <name type="common">Golden nematode worm</name>
    <name type="synonym">Heterodera rostochiensis</name>
    <dbReference type="NCBI Taxonomy" id="31243"/>
    <lineage>
        <taxon>Eukaryota</taxon>
        <taxon>Metazoa</taxon>
        <taxon>Ecdysozoa</taxon>
        <taxon>Nematoda</taxon>
        <taxon>Chromadorea</taxon>
        <taxon>Rhabditida</taxon>
        <taxon>Tylenchina</taxon>
        <taxon>Tylenchomorpha</taxon>
        <taxon>Tylenchoidea</taxon>
        <taxon>Heteroderidae</taxon>
        <taxon>Heteroderinae</taxon>
        <taxon>Globodera</taxon>
    </lineage>
</organism>
<accession>A0A914HU09</accession>
<protein>
    <submittedName>
        <fullName evidence="3">Small EDRK-rich factor-like N-terminal domain-containing protein</fullName>
    </submittedName>
</protein>
<dbReference type="Proteomes" id="UP000887572">
    <property type="component" value="Unplaced"/>
</dbReference>
<sequence length="126" mass="14267">MRKGRGGKIVIGVINLEKKKNRDNNSKQRQQTSQQMANDDAQNEEEGGSRRNQPTSDSGRQYAEKLTKQSVTQRKALAGAIRGQRNRGQQKECEQVGEHTEKQRIQRMDTLGTAARKAKFAVDSRR</sequence>
<feature type="region of interest" description="Disordered" evidence="1">
    <location>
        <begin position="1"/>
        <end position="104"/>
    </location>
</feature>
<proteinExistence type="predicted"/>
<evidence type="ECO:0000313" key="3">
    <source>
        <dbReference type="WBParaSite" id="Gr19_v10_g4665.t1"/>
    </source>
</evidence>
<reference evidence="3" key="1">
    <citation type="submission" date="2022-11" db="UniProtKB">
        <authorList>
            <consortium name="WormBaseParasite"/>
        </authorList>
    </citation>
    <scope>IDENTIFICATION</scope>
</reference>
<feature type="compositionally biased region" description="Polar residues" evidence="1">
    <location>
        <begin position="27"/>
        <end position="37"/>
    </location>
</feature>
<dbReference type="WBParaSite" id="Gr19_v10_g4665.t1">
    <property type="protein sequence ID" value="Gr19_v10_g4665.t1"/>
    <property type="gene ID" value="Gr19_v10_g4665"/>
</dbReference>
<evidence type="ECO:0000256" key="1">
    <source>
        <dbReference type="SAM" id="MobiDB-lite"/>
    </source>
</evidence>
<feature type="compositionally biased region" description="Polar residues" evidence="1">
    <location>
        <begin position="50"/>
        <end position="59"/>
    </location>
</feature>
<feature type="compositionally biased region" description="Basic and acidic residues" evidence="1">
    <location>
        <begin position="16"/>
        <end position="26"/>
    </location>
</feature>
<feature type="compositionally biased region" description="Basic and acidic residues" evidence="1">
    <location>
        <begin position="89"/>
        <end position="104"/>
    </location>
</feature>
<evidence type="ECO:0000313" key="2">
    <source>
        <dbReference type="Proteomes" id="UP000887572"/>
    </source>
</evidence>